<dbReference type="AlphaFoldDB" id="A0AA86VFA7"/>
<organism evidence="2 3">
    <name type="scientific">Sphenostylis stenocarpa</name>
    <dbReference type="NCBI Taxonomy" id="92480"/>
    <lineage>
        <taxon>Eukaryota</taxon>
        <taxon>Viridiplantae</taxon>
        <taxon>Streptophyta</taxon>
        <taxon>Embryophyta</taxon>
        <taxon>Tracheophyta</taxon>
        <taxon>Spermatophyta</taxon>
        <taxon>Magnoliopsida</taxon>
        <taxon>eudicotyledons</taxon>
        <taxon>Gunneridae</taxon>
        <taxon>Pentapetalae</taxon>
        <taxon>rosids</taxon>
        <taxon>fabids</taxon>
        <taxon>Fabales</taxon>
        <taxon>Fabaceae</taxon>
        <taxon>Papilionoideae</taxon>
        <taxon>50 kb inversion clade</taxon>
        <taxon>NPAAA clade</taxon>
        <taxon>indigoferoid/millettioid clade</taxon>
        <taxon>Phaseoleae</taxon>
        <taxon>Sphenostylis</taxon>
    </lineage>
</organism>
<accession>A0AA86VFA7</accession>
<feature type="transmembrane region" description="Helical" evidence="1">
    <location>
        <begin position="20"/>
        <end position="39"/>
    </location>
</feature>
<sequence length="169" mass="19292">MMPPLFDWSLDYCLLAYEHLPLFISFCSAYCLIDLRASLFDVVNHRLRFVTHVLWYGGHVISKTNAGMQSDSDALWFRAYLFFLASVESNMGGWLSIGYDDLSCCKFSSPDDCVKFVLGSSLGVFSFLFFFSAPPGVVVQKMLCLLQMALRLYHKEFVLHGLIKERLTI</sequence>
<dbReference type="EMBL" id="OY731400">
    <property type="protein sequence ID" value="CAJ1939088.1"/>
    <property type="molecule type" value="Genomic_DNA"/>
</dbReference>
<dbReference type="Gramene" id="rna-AYBTSS11_LOCUS8945">
    <property type="protein sequence ID" value="CAJ1939088.1"/>
    <property type="gene ID" value="gene-AYBTSS11_LOCUS8945"/>
</dbReference>
<keyword evidence="3" id="KW-1185">Reference proteome</keyword>
<name>A0AA86VFA7_9FABA</name>
<proteinExistence type="predicted"/>
<feature type="transmembrane region" description="Helical" evidence="1">
    <location>
        <begin position="117"/>
        <end position="139"/>
    </location>
</feature>
<keyword evidence="1" id="KW-1133">Transmembrane helix</keyword>
<dbReference type="Proteomes" id="UP001189624">
    <property type="component" value="Chromosome 3"/>
</dbReference>
<keyword evidence="1" id="KW-0812">Transmembrane</keyword>
<feature type="transmembrane region" description="Helical" evidence="1">
    <location>
        <begin position="75"/>
        <end position="97"/>
    </location>
</feature>
<reference evidence="2" key="1">
    <citation type="submission" date="2023-10" db="EMBL/GenBank/DDBJ databases">
        <authorList>
            <person name="Domelevo Entfellner J.-B."/>
        </authorList>
    </citation>
    <scope>NUCLEOTIDE SEQUENCE</scope>
</reference>
<keyword evidence="1" id="KW-0472">Membrane</keyword>
<protein>
    <submittedName>
        <fullName evidence="2">Uncharacterized protein</fullName>
    </submittedName>
</protein>
<evidence type="ECO:0000313" key="2">
    <source>
        <dbReference type="EMBL" id="CAJ1939088.1"/>
    </source>
</evidence>
<gene>
    <name evidence="2" type="ORF">AYBTSS11_LOCUS8945</name>
</gene>
<evidence type="ECO:0000313" key="3">
    <source>
        <dbReference type="Proteomes" id="UP001189624"/>
    </source>
</evidence>
<evidence type="ECO:0000256" key="1">
    <source>
        <dbReference type="SAM" id="Phobius"/>
    </source>
</evidence>